<dbReference type="EMBL" id="BSOB01000005">
    <property type="protein sequence ID" value="GLQ91576.1"/>
    <property type="molecule type" value="Genomic_DNA"/>
</dbReference>
<accession>A0ABQ5XK50</accession>
<dbReference type="RefSeq" id="WP_284319341.1">
    <property type="nucleotide sequence ID" value="NZ_BSOB01000005.1"/>
</dbReference>
<feature type="chain" id="PRO_5047008413" description="GerMN domain-containing protein" evidence="1">
    <location>
        <begin position="22"/>
        <end position="117"/>
    </location>
</feature>
<feature type="signal peptide" evidence="1">
    <location>
        <begin position="1"/>
        <end position="21"/>
    </location>
</feature>
<name>A0ABQ5XK50_9GAMM</name>
<protein>
    <recommendedName>
        <fullName evidence="4">GerMN domain-containing protein</fullName>
    </recommendedName>
</protein>
<dbReference type="Proteomes" id="UP001156670">
    <property type="component" value="Unassembled WGS sequence"/>
</dbReference>
<keyword evidence="1" id="KW-0732">Signal</keyword>
<comment type="caution">
    <text evidence="2">The sequence shown here is derived from an EMBL/GenBank/DDBJ whole genome shotgun (WGS) entry which is preliminary data.</text>
</comment>
<evidence type="ECO:0000313" key="3">
    <source>
        <dbReference type="Proteomes" id="UP001156670"/>
    </source>
</evidence>
<organism evidence="2 3">
    <name type="scientific">Dyella acidisoli</name>
    <dbReference type="NCBI Taxonomy" id="1867834"/>
    <lineage>
        <taxon>Bacteria</taxon>
        <taxon>Pseudomonadati</taxon>
        <taxon>Pseudomonadota</taxon>
        <taxon>Gammaproteobacteria</taxon>
        <taxon>Lysobacterales</taxon>
        <taxon>Rhodanobacteraceae</taxon>
        <taxon>Dyella</taxon>
    </lineage>
</organism>
<sequence length="117" mass="12613">MRFLQIAMGVLVTAIPLCSMACSPASPDANEARHAIYIARGTVQSSRWVPPSRLLVRVTVNQVIKGLAPNSLEAISLCALPVEDSEDVVVFNLDGDLLAYPEKIYGQDIRSAISGMQ</sequence>
<proteinExistence type="predicted"/>
<evidence type="ECO:0000313" key="2">
    <source>
        <dbReference type="EMBL" id="GLQ91576.1"/>
    </source>
</evidence>
<evidence type="ECO:0008006" key="4">
    <source>
        <dbReference type="Google" id="ProtNLM"/>
    </source>
</evidence>
<reference evidence="3" key="1">
    <citation type="journal article" date="2019" name="Int. J. Syst. Evol. Microbiol.">
        <title>The Global Catalogue of Microorganisms (GCM) 10K type strain sequencing project: providing services to taxonomists for standard genome sequencing and annotation.</title>
        <authorList>
            <consortium name="The Broad Institute Genomics Platform"/>
            <consortium name="The Broad Institute Genome Sequencing Center for Infectious Disease"/>
            <person name="Wu L."/>
            <person name="Ma J."/>
        </authorList>
    </citation>
    <scope>NUCLEOTIDE SEQUENCE [LARGE SCALE GENOMIC DNA]</scope>
    <source>
        <strain evidence="3">NBRC 111980</strain>
    </source>
</reference>
<gene>
    <name evidence="2" type="ORF">GCM10007901_05260</name>
</gene>
<keyword evidence="3" id="KW-1185">Reference proteome</keyword>
<evidence type="ECO:0000256" key="1">
    <source>
        <dbReference type="SAM" id="SignalP"/>
    </source>
</evidence>